<name>A0ACB9ER31_9ASTR</name>
<reference evidence="2" key="1">
    <citation type="journal article" date="2022" name="Mol. Ecol. Resour.">
        <title>The genomes of chicory, endive, great burdock and yacon provide insights into Asteraceae palaeo-polyploidization history and plant inulin production.</title>
        <authorList>
            <person name="Fan W."/>
            <person name="Wang S."/>
            <person name="Wang H."/>
            <person name="Wang A."/>
            <person name="Jiang F."/>
            <person name="Liu H."/>
            <person name="Zhao H."/>
            <person name="Xu D."/>
            <person name="Zhang Y."/>
        </authorList>
    </citation>
    <scope>NUCLEOTIDE SEQUENCE [LARGE SCALE GENOMIC DNA]</scope>
    <source>
        <strain evidence="2">cv. Yunnan</strain>
    </source>
</reference>
<accession>A0ACB9ER31</accession>
<proteinExistence type="predicted"/>
<organism evidence="1 2">
    <name type="scientific">Smallanthus sonchifolius</name>
    <dbReference type="NCBI Taxonomy" id="185202"/>
    <lineage>
        <taxon>Eukaryota</taxon>
        <taxon>Viridiplantae</taxon>
        <taxon>Streptophyta</taxon>
        <taxon>Embryophyta</taxon>
        <taxon>Tracheophyta</taxon>
        <taxon>Spermatophyta</taxon>
        <taxon>Magnoliopsida</taxon>
        <taxon>eudicotyledons</taxon>
        <taxon>Gunneridae</taxon>
        <taxon>Pentapetalae</taxon>
        <taxon>asterids</taxon>
        <taxon>campanulids</taxon>
        <taxon>Asterales</taxon>
        <taxon>Asteraceae</taxon>
        <taxon>Asteroideae</taxon>
        <taxon>Heliantheae alliance</taxon>
        <taxon>Millerieae</taxon>
        <taxon>Smallanthus</taxon>
    </lineage>
</organism>
<evidence type="ECO:0000313" key="2">
    <source>
        <dbReference type="Proteomes" id="UP001056120"/>
    </source>
</evidence>
<protein>
    <submittedName>
        <fullName evidence="1">Uncharacterized protein</fullName>
    </submittedName>
</protein>
<comment type="caution">
    <text evidence="1">The sequence shown here is derived from an EMBL/GenBank/DDBJ whole genome shotgun (WGS) entry which is preliminary data.</text>
</comment>
<dbReference type="EMBL" id="CM042034">
    <property type="protein sequence ID" value="KAI3761068.1"/>
    <property type="molecule type" value="Genomic_DNA"/>
</dbReference>
<keyword evidence="2" id="KW-1185">Reference proteome</keyword>
<sequence>MEAFSFFYPPIQQRLYSSPPQLHRVINLRHHGGVGHRSAMRLPILQQITTALNRSHRNPIQSSLANTSYPDRSSDLNFNSTMDDSDAKKEIKSGDDSSVVKDTKETQKSPEIPPPPEKPLPGDCCGSGCIRCVWDVYYEELEEYNKLCKGESDSTVGSKVS</sequence>
<reference evidence="1 2" key="2">
    <citation type="journal article" date="2022" name="Mol. Ecol. Resour.">
        <title>The genomes of chicory, endive, great burdock and yacon provide insights into Asteraceae paleo-polyploidization history and plant inulin production.</title>
        <authorList>
            <person name="Fan W."/>
            <person name="Wang S."/>
            <person name="Wang H."/>
            <person name="Wang A."/>
            <person name="Jiang F."/>
            <person name="Liu H."/>
            <person name="Zhao H."/>
            <person name="Xu D."/>
            <person name="Zhang Y."/>
        </authorList>
    </citation>
    <scope>NUCLEOTIDE SEQUENCE [LARGE SCALE GENOMIC DNA]</scope>
    <source>
        <strain evidence="2">cv. Yunnan</strain>
        <tissue evidence="1">Leaves</tissue>
    </source>
</reference>
<gene>
    <name evidence="1" type="ORF">L1987_51474</name>
</gene>
<dbReference type="Proteomes" id="UP001056120">
    <property type="component" value="Linkage Group LG17"/>
</dbReference>
<evidence type="ECO:0000313" key="1">
    <source>
        <dbReference type="EMBL" id="KAI3761068.1"/>
    </source>
</evidence>